<dbReference type="GO" id="GO:0003723">
    <property type="term" value="F:RNA binding"/>
    <property type="evidence" value="ECO:0007669"/>
    <property type="project" value="UniProtKB-UniRule"/>
</dbReference>
<dbReference type="CDD" id="cd00590">
    <property type="entry name" value="RRM_SF"/>
    <property type="match status" value="1"/>
</dbReference>
<dbReference type="RefSeq" id="XP_007419142.1">
    <property type="nucleotide sequence ID" value="XM_007419080.1"/>
</dbReference>
<dbReference type="EMBL" id="GL883214">
    <property type="protein sequence ID" value="EGF97595.1"/>
    <property type="molecule type" value="Genomic_DNA"/>
</dbReference>
<accession>F4SCN4</accession>
<dbReference type="VEuPathDB" id="FungiDB:MELLADRAFT_69890"/>
<dbReference type="GeneID" id="18931351"/>
<protein>
    <recommendedName>
        <fullName evidence="3">RRM domain-containing protein</fullName>
    </recommendedName>
</protein>
<feature type="domain" description="RRM" evidence="3">
    <location>
        <begin position="198"/>
        <end position="289"/>
    </location>
</feature>
<dbReference type="InterPro" id="IPR035979">
    <property type="entry name" value="RBD_domain_sf"/>
</dbReference>
<dbReference type="Gene3D" id="3.30.70.330">
    <property type="match status" value="1"/>
</dbReference>
<dbReference type="InterPro" id="IPR000504">
    <property type="entry name" value="RRM_dom"/>
</dbReference>
<feature type="compositionally biased region" description="Polar residues" evidence="2">
    <location>
        <begin position="120"/>
        <end position="145"/>
    </location>
</feature>
<dbReference type="PROSITE" id="PS50102">
    <property type="entry name" value="RRM"/>
    <property type="match status" value="1"/>
</dbReference>
<keyword evidence="1" id="KW-0694">RNA-binding</keyword>
<evidence type="ECO:0000259" key="3">
    <source>
        <dbReference type="PROSITE" id="PS50102"/>
    </source>
</evidence>
<evidence type="ECO:0000256" key="1">
    <source>
        <dbReference type="PROSITE-ProRule" id="PRU00176"/>
    </source>
</evidence>
<evidence type="ECO:0000256" key="2">
    <source>
        <dbReference type="SAM" id="MobiDB-lite"/>
    </source>
</evidence>
<name>F4SCN4_MELLP</name>
<dbReference type="SUPFAM" id="SSF54928">
    <property type="entry name" value="RNA-binding domain, RBD"/>
    <property type="match status" value="1"/>
</dbReference>
<dbReference type="OrthoDB" id="2505717at2759"/>
<reference evidence="5" key="1">
    <citation type="journal article" date="2011" name="Proc. Natl. Acad. Sci. U.S.A.">
        <title>Obligate biotrophy features unraveled by the genomic analysis of rust fungi.</title>
        <authorList>
            <person name="Duplessis S."/>
            <person name="Cuomo C.A."/>
            <person name="Lin Y.-C."/>
            <person name="Aerts A."/>
            <person name="Tisserant E."/>
            <person name="Veneault-Fourrey C."/>
            <person name="Joly D.L."/>
            <person name="Hacquard S."/>
            <person name="Amselem J."/>
            <person name="Cantarel B.L."/>
            <person name="Chiu R."/>
            <person name="Coutinho P.M."/>
            <person name="Feau N."/>
            <person name="Field M."/>
            <person name="Frey P."/>
            <person name="Gelhaye E."/>
            <person name="Goldberg J."/>
            <person name="Grabherr M.G."/>
            <person name="Kodira C.D."/>
            <person name="Kohler A."/>
            <person name="Kuees U."/>
            <person name="Lindquist E.A."/>
            <person name="Lucas S.M."/>
            <person name="Mago R."/>
            <person name="Mauceli E."/>
            <person name="Morin E."/>
            <person name="Murat C."/>
            <person name="Pangilinan J.L."/>
            <person name="Park R."/>
            <person name="Pearson M."/>
            <person name="Quesneville H."/>
            <person name="Rouhier N."/>
            <person name="Sakthikumar S."/>
            <person name="Salamov A.A."/>
            <person name="Schmutz J."/>
            <person name="Selles B."/>
            <person name="Shapiro H."/>
            <person name="Tanguay P."/>
            <person name="Tuskan G.A."/>
            <person name="Henrissat B."/>
            <person name="Van de Peer Y."/>
            <person name="Rouze P."/>
            <person name="Ellis J.G."/>
            <person name="Dodds P.N."/>
            <person name="Schein J.E."/>
            <person name="Zhong S."/>
            <person name="Hamelin R.C."/>
            <person name="Grigoriev I.V."/>
            <person name="Szabo L.J."/>
            <person name="Martin F."/>
        </authorList>
    </citation>
    <scope>NUCLEOTIDE SEQUENCE [LARGE SCALE GENOMIC DNA]</scope>
    <source>
        <strain evidence="5">98AG31 / pathotype 3-4-7</strain>
    </source>
</reference>
<dbReference type="InterPro" id="IPR012677">
    <property type="entry name" value="Nucleotide-bd_a/b_plait_sf"/>
</dbReference>
<evidence type="ECO:0000313" key="4">
    <source>
        <dbReference type="EMBL" id="EGF97595.1"/>
    </source>
</evidence>
<organism evidence="5">
    <name type="scientific">Melampsora larici-populina (strain 98AG31 / pathotype 3-4-7)</name>
    <name type="common">Poplar leaf rust fungus</name>
    <dbReference type="NCBI Taxonomy" id="747676"/>
    <lineage>
        <taxon>Eukaryota</taxon>
        <taxon>Fungi</taxon>
        <taxon>Dikarya</taxon>
        <taxon>Basidiomycota</taxon>
        <taxon>Pucciniomycotina</taxon>
        <taxon>Pucciniomycetes</taxon>
        <taxon>Pucciniales</taxon>
        <taxon>Melampsoraceae</taxon>
        <taxon>Melampsora</taxon>
    </lineage>
</organism>
<dbReference type="InParanoid" id="F4SCN4"/>
<dbReference type="KEGG" id="mlr:MELLADRAFT_69890"/>
<evidence type="ECO:0000313" key="5">
    <source>
        <dbReference type="Proteomes" id="UP000001072"/>
    </source>
</evidence>
<sequence>MFEKILQHLVQFSDDLQNESRPTIDCGVLTQLQRIHVSRANEPKYSSDWDPSLPLPYPSSPHDSFDPLLFSRDGTQFTLCQQTVDAQMQEITTCRPVQMTGSDHPAVSYIGSGLLSATRNASGSCSSTDKSLSGSVGSPPFTTNRRGPGFGSQAASAWKAQQIAQEEAAEEAQKRMADKLVDESIIPSQDPSSRPKSTNVFVANFPAHWGKSDLWDLFEGIAIASVNLPFILFVHVITDSGMGGDANASGGTGFINVIRREDAEALLGLLDKKIWLIEGSALKFRAANSSAPTEMIHSHPAHRNRTIRRHPHKVLDRLRSEQFPGTDRHPRPTPATVLPLATMSTNIPAPRSLRLAGFLEVGGAQVGYIPQASGVASCYVTPYTVFPRLQPINAPGYLRTSGYRGNEENYPEFSWMPN</sequence>
<proteinExistence type="predicted"/>
<dbReference type="HOGENOM" id="CLU_538702_0_0_1"/>
<feature type="region of interest" description="Disordered" evidence="2">
    <location>
        <begin position="120"/>
        <end position="154"/>
    </location>
</feature>
<dbReference type="AlphaFoldDB" id="F4SCN4"/>
<gene>
    <name evidence="4" type="ORF">MELLADRAFT_69890</name>
</gene>
<dbReference type="Proteomes" id="UP000001072">
    <property type="component" value="Unassembled WGS sequence"/>
</dbReference>
<keyword evidence="5" id="KW-1185">Reference proteome</keyword>